<keyword evidence="3" id="KW-1185">Reference proteome</keyword>
<comment type="caution">
    <text evidence="2">The sequence shown here is derived from an EMBL/GenBank/DDBJ whole genome shotgun (WGS) entry which is preliminary data.</text>
</comment>
<proteinExistence type="predicted"/>
<name>A0ABS8TBX9_DATST</name>
<protein>
    <submittedName>
        <fullName evidence="2">Uncharacterized protein</fullName>
    </submittedName>
</protein>
<evidence type="ECO:0000256" key="1">
    <source>
        <dbReference type="SAM" id="MobiDB-lite"/>
    </source>
</evidence>
<dbReference type="PROSITE" id="PS51257">
    <property type="entry name" value="PROKAR_LIPOPROTEIN"/>
    <property type="match status" value="1"/>
</dbReference>
<reference evidence="2 3" key="1">
    <citation type="journal article" date="2021" name="BMC Genomics">
        <title>Datura genome reveals duplications of psychoactive alkaloid biosynthetic genes and high mutation rate following tissue culture.</title>
        <authorList>
            <person name="Rajewski A."/>
            <person name="Carter-House D."/>
            <person name="Stajich J."/>
            <person name="Litt A."/>
        </authorList>
    </citation>
    <scope>NUCLEOTIDE SEQUENCE [LARGE SCALE GENOMIC DNA]</scope>
    <source>
        <strain evidence="2">AR-01</strain>
    </source>
</reference>
<dbReference type="Proteomes" id="UP000823775">
    <property type="component" value="Unassembled WGS sequence"/>
</dbReference>
<feature type="compositionally biased region" description="Basic and acidic residues" evidence="1">
    <location>
        <begin position="1"/>
        <end position="18"/>
    </location>
</feature>
<dbReference type="EMBL" id="JACEIK010001345">
    <property type="protein sequence ID" value="MCD7468495.1"/>
    <property type="molecule type" value="Genomic_DNA"/>
</dbReference>
<organism evidence="2 3">
    <name type="scientific">Datura stramonium</name>
    <name type="common">Jimsonweed</name>
    <name type="synonym">Common thornapple</name>
    <dbReference type="NCBI Taxonomy" id="4076"/>
    <lineage>
        <taxon>Eukaryota</taxon>
        <taxon>Viridiplantae</taxon>
        <taxon>Streptophyta</taxon>
        <taxon>Embryophyta</taxon>
        <taxon>Tracheophyta</taxon>
        <taxon>Spermatophyta</taxon>
        <taxon>Magnoliopsida</taxon>
        <taxon>eudicotyledons</taxon>
        <taxon>Gunneridae</taxon>
        <taxon>Pentapetalae</taxon>
        <taxon>asterids</taxon>
        <taxon>lamiids</taxon>
        <taxon>Solanales</taxon>
        <taxon>Solanaceae</taxon>
        <taxon>Solanoideae</taxon>
        <taxon>Datureae</taxon>
        <taxon>Datura</taxon>
    </lineage>
</organism>
<feature type="region of interest" description="Disordered" evidence="1">
    <location>
        <begin position="1"/>
        <end position="23"/>
    </location>
</feature>
<accession>A0ABS8TBX9</accession>
<evidence type="ECO:0000313" key="3">
    <source>
        <dbReference type="Proteomes" id="UP000823775"/>
    </source>
</evidence>
<evidence type="ECO:0000313" key="2">
    <source>
        <dbReference type="EMBL" id="MCD7468495.1"/>
    </source>
</evidence>
<sequence>MERGEVRWKEEREEKRGESPAAGSFVFTGCGRWTVEKKRGKAEGDMGSAEVQYFSVGRWPERRGEQEKDEVGGKCCLRLKEFLRKKMREPGGRGEGAATFFGEGGKK</sequence>
<gene>
    <name evidence="2" type="ORF">HAX54_006754</name>
</gene>